<dbReference type="EMBL" id="UYWW01002615">
    <property type="protein sequence ID" value="VDM11977.1"/>
    <property type="molecule type" value="Genomic_DNA"/>
</dbReference>
<name>A0A3P7E5L4_WUCBA</name>
<gene>
    <name evidence="1" type="ORF">WBA_LOCUS5363</name>
</gene>
<dbReference type="OMA" id="CFESHDG"/>
<dbReference type="Gene3D" id="2.30.30.490">
    <property type="match status" value="1"/>
</dbReference>
<proteinExistence type="predicted"/>
<dbReference type="InParanoid" id="A0A3P7E5L4"/>
<dbReference type="AlphaFoldDB" id="A0A3P7E5L4"/>
<keyword evidence="2" id="KW-1185">Reference proteome</keyword>
<accession>A0A3P7E5L4</accession>
<dbReference type="Proteomes" id="UP000270924">
    <property type="component" value="Unassembled WGS sequence"/>
</dbReference>
<reference evidence="1 2" key="1">
    <citation type="submission" date="2018-11" db="EMBL/GenBank/DDBJ databases">
        <authorList>
            <consortium name="Pathogen Informatics"/>
        </authorList>
    </citation>
    <scope>NUCLEOTIDE SEQUENCE [LARGE SCALE GENOMIC DNA]</scope>
</reference>
<organism evidence="1 2">
    <name type="scientific">Wuchereria bancrofti</name>
    <dbReference type="NCBI Taxonomy" id="6293"/>
    <lineage>
        <taxon>Eukaryota</taxon>
        <taxon>Metazoa</taxon>
        <taxon>Ecdysozoa</taxon>
        <taxon>Nematoda</taxon>
        <taxon>Chromadorea</taxon>
        <taxon>Rhabditida</taxon>
        <taxon>Spirurina</taxon>
        <taxon>Spiruromorpha</taxon>
        <taxon>Filarioidea</taxon>
        <taxon>Onchocercidae</taxon>
        <taxon>Wuchereria</taxon>
    </lineage>
</organism>
<sequence>MVEEDETAGKTPEECRDLGLWEVDLVYYSLYGNNKGDSTKNKRGKAYKARSDSEYKCFEAHDGVLYRPGDHVFIEVSQCDPYYIGTISNFKMVLPSFVQMSILKYYDDNDASDRFYFYPFAKKNTRAVAVPTKRDQLSVKVTRFYRPEDVPEDSYSLLLQDRQDDMSLNHTVMAAMQTRELFSSEISSIHPICHLRFLERLIYMRKELLFNKEEMDNKPDSVEKETKGVCIEPLGVLIQMDSTN</sequence>
<dbReference type="OrthoDB" id="6147534at2759"/>
<evidence type="ECO:0000313" key="2">
    <source>
        <dbReference type="Proteomes" id="UP000270924"/>
    </source>
</evidence>
<dbReference type="InterPro" id="IPR043151">
    <property type="entry name" value="BAH_sf"/>
</dbReference>
<protein>
    <recommendedName>
        <fullName evidence="3">BAH domain-containing protein</fullName>
    </recommendedName>
</protein>
<evidence type="ECO:0000313" key="1">
    <source>
        <dbReference type="EMBL" id="VDM11977.1"/>
    </source>
</evidence>
<evidence type="ECO:0008006" key="3">
    <source>
        <dbReference type="Google" id="ProtNLM"/>
    </source>
</evidence>